<dbReference type="RefSeq" id="WP_146431394.1">
    <property type="nucleotide sequence ID" value="NZ_VIGV01000001.1"/>
</dbReference>
<comment type="cofactor">
    <cofactor evidence="1">
        <name>Mg(2+)</name>
        <dbReference type="ChEBI" id="CHEBI:18420"/>
    </cofactor>
</comment>
<dbReference type="Gene3D" id="3.30.310.50">
    <property type="entry name" value="Alpha-D-phosphohexomutase, C-terminal domain"/>
    <property type="match status" value="1"/>
</dbReference>
<dbReference type="GO" id="GO:0005975">
    <property type="term" value="P:carbohydrate metabolic process"/>
    <property type="evidence" value="ECO:0007669"/>
    <property type="project" value="InterPro"/>
</dbReference>
<gene>
    <name evidence="12" type="ORF">FK268_04260</name>
</gene>
<organism evidence="12 13">
    <name type="scientific">Tsukamurella sputi</name>
    <dbReference type="NCBI Taxonomy" id="2591848"/>
    <lineage>
        <taxon>Bacteria</taxon>
        <taxon>Bacillati</taxon>
        <taxon>Actinomycetota</taxon>
        <taxon>Actinomycetes</taxon>
        <taxon>Mycobacteriales</taxon>
        <taxon>Tsukamurellaceae</taxon>
        <taxon>Tsukamurella</taxon>
    </lineage>
</organism>
<evidence type="ECO:0000313" key="12">
    <source>
        <dbReference type="EMBL" id="TWS26449.1"/>
    </source>
</evidence>
<evidence type="ECO:0000256" key="4">
    <source>
        <dbReference type="ARBA" id="ARBA00022723"/>
    </source>
</evidence>
<dbReference type="InterPro" id="IPR005845">
    <property type="entry name" value="A-D-PHexomutase_a/b/a-II"/>
</dbReference>
<protein>
    <submittedName>
        <fullName evidence="12">Phospho-sugar mutase</fullName>
    </submittedName>
</protein>
<dbReference type="InterPro" id="IPR005841">
    <property type="entry name" value="Alpha-D-phosphohexomutase_SF"/>
</dbReference>
<dbReference type="AlphaFoldDB" id="A0A5C5RTP4"/>
<dbReference type="Pfam" id="PF02878">
    <property type="entry name" value="PGM_PMM_I"/>
    <property type="match status" value="1"/>
</dbReference>
<accession>A0A5C5RTP4</accession>
<evidence type="ECO:0000313" key="13">
    <source>
        <dbReference type="Proteomes" id="UP000319792"/>
    </source>
</evidence>
<dbReference type="PROSITE" id="PS00710">
    <property type="entry name" value="PGM_PMM"/>
    <property type="match status" value="1"/>
</dbReference>
<keyword evidence="13" id="KW-1185">Reference proteome</keyword>
<evidence type="ECO:0000256" key="1">
    <source>
        <dbReference type="ARBA" id="ARBA00001946"/>
    </source>
</evidence>
<dbReference type="Pfam" id="PF00408">
    <property type="entry name" value="PGM_PMM_IV"/>
    <property type="match status" value="1"/>
</dbReference>
<dbReference type="GO" id="GO:0008973">
    <property type="term" value="F:phosphopentomutase activity"/>
    <property type="evidence" value="ECO:0007669"/>
    <property type="project" value="TreeGrafter"/>
</dbReference>
<dbReference type="PANTHER" id="PTHR45745">
    <property type="entry name" value="PHOSPHOMANNOMUTASE 45A"/>
    <property type="match status" value="1"/>
</dbReference>
<keyword evidence="6" id="KW-0413">Isomerase</keyword>
<dbReference type="Pfam" id="PF02880">
    <property type="entry name" value="PGM_PMM_III"/>
    <property type="match status" value="1"/>
</dbReference>
<evidence type="ECO:0000256" key="3">
    <source>
        <dbReference type="ARBA" id="ARBA00022553"/>
    </source>
</evidence>
<dbReference type="CDD" id="cd05799">
    <property type="entry name" value="PGM2"/>
    <property type="match status" value="1"/>
</dbReference>
<keyword evidence="4 7" id="KW-0479">Metal-binding</keyword>
<keyword evidence="5 7" id="KW-0460">Magnesium</keyword>
<dbReference type="EMBL" id="VIGV01000001">
    <property type="protein sequence ID" value="TWS26449.1"/>
    <property type="molecule type" value="Genomic_DNA"/>
</dbReference>
<feature type="domain" description="Alpha-D-phosphohexomutase alpha/beta/alpha" evidence="9">
    <location>
        <begin position="42"/>
        <end position="176"/>
    </location>
</feature>
<dbReference type="GO" id="GO:0006166">
    <property type="term" value="P:purine ribonucleoside salvage"/>
    <property type="evidence" value="ECO:0007669"/>
    <property type="project" value="TreeGrafter"/>
</dbReference>
<feature type="domain" description="Alpha-D-phosphohexomutase alpha/beta/alpha" evidence="10">
    <location>
        <begin position="202"/>
        <end position="297"/>
    </location>
</feature>
<dbReference type="InterPro" id="IPR005844">
    <property type="entry name" value="A-D-PHexomutase_a/b/a-I"/>
</dbReference>
<reference evidence="12 13" key="1">
    <citation type="submission" date="2019-08" db="EMBL/GenBank/DDBJ databases">
        <title>Tsukamurella conjunctivitidis sp. nov., Tsukamurella assacharolytica sp. nov. and Tsukamurella sputae sp. nov. isolated from patients with conjunctivitis, bacteraemia (lymphoma) and respiratory infection (sputum) in Hong Kong.</title>
        <authorList>
            <person name="Fok K.M.N."/>
            <person name="Fong J.Y.H."/>
        </authorList>
    </citation>
    <scope>NUCLEOTIDE SEQUENCE [LARGE SCALE GENOMIC DNA]</scope>
    <source>
        <strain evidence="12 13">HKU70</strain>
    </source>
</reference>
<dbReference type="InterPro" id="IPR036900">
    <property type="entry name" value="A-D-PHexomutase_C_sf"/>
</dbReference>
<evidence type="ECO:0000259" key="11">
    <source>
        <dbReference type="Pfam" id="PF02880"/>
    </source>
</evidence>
<dbReference type="OrthoDB" id="9806956at2"/>
<name>A0A5C5RTP4_9ACTN</name>
<feature type="domain" description="Alpha-D-phosphohexomutase alpha/beta/alpha" evidence="11">
    <location>
        <begin position="310"/>
        <end position="430"/>
    </location>
</feature>
<feature type="domain" description="Alpha-D-phosphohexomutase C-terminal" evidence="8">
    <location>
        <begin position="488"/>
        <end position="511"/>
    </location>
</feature>
<comment type="similarity">
    <text evidence="2 7">Belongs to the phosphohexose mutase family.</text>
</comment>
<dbReference type="SUPFAM" id="SSF53738">
    <property type="entry name" value="Phosphoglucomutase, first 3 domains"/>
    <property type="match status" value="3"/>
</dbReference>
<dbReference type="SUPFAM" id="SSF55957">
    <property type="entry name" value="Phosphoglucomutase, C-terminal domain"/>
    <property type="match status" value="1"/>
</dbReference>
<evidence type="ECO:0000256" key="6">
    <source>
        <dbReference type="ARBA" id="ARBA00023235"/>
    </source>
</evidence>
<dbReference type="PRINTS" id="PR00509">
    <property type="entry name" value="PGMPMM"/>
</dbReference>
<evidence type="ECO:0000259" key="8">
    <source>
        <dbReference type="Pfam" id="PF00408"/>
    </source>
</evidence>
<evidence type="ECO:0000256" key="7">
    <source>
        <dbReference type="RuleBase" id="RU004326"/>
    </source>
</evidence>
<proteinExistence type="inferred from homology"/>
<dbReference type="InterPro" id="IPR016055">
    <property type="entry name" value="A-D-PHexomutase_a/b/a-I/II/III"/>
</dbReference>
<dbReference type="Proteomes" id="UP000319792">
    <property type="component" value="Unassembled WGS sequence"/>
</dbReference>
<dbReference type="InterPro" id="IPR005843">
    <property type="entry name" value="A-D-PHexomutase_C"/>
</dbReference>
<evidence type="ECO:0000259" key="9">
    <source>
        <dbReference type="Pfam" id="PF02878"/>
    </source>
</evidence>
<dbReference type="InterPro" id="IPR005846">
    <property type="entry name" value="A-D-PHexomutase_a/b/a-III"/>
</dbReference>
<dbReference type="InterPro" id="IPR016066">
    <property type="entry name" value="A-D-PHexomutase_CS"/>
</dbReference>
<evidence type="ECO:0000256" key="5">
    <source>
        <dbReference type="ARBA" id="ARBA00022842"/>
    </source>
</evidence>
<keyword evidence="3" id="KW-0597">Phosphoprotein</keyword>
<evidence type="ECO:0000256" key="2">
    <source>
        <dbReference type="ARBA" id="ARBA00010231"/>
    </source>
</evidence>
<comment type="caution">
    <text evidence="12">The sequence shown here is derived from an EMBL/GenBank/DDBJ whole genome shotgun (WGS) entry which is preliminary data.</text>
</comment>
<sequence length="546" mass="56416">MSAELSAEALAWIEGDPDPATRAELGALSGDELAERFAAPLSFGTAGLRGPVRGGPSGMNVAVVTRTTWALAEWLKGKCLGGGTVVVGRDARRGSEAFFAAATEVLAAQGFAVVALPEPGPTPWVSFATRALGAVAGVQITASHNPPADNGYKVYLDGGAQLVSPADAEIERLIAAAPAATAIDRATVPADPRASEVVAAYLDRVSSLRPAPAVPVRIALTPMHGVGGEVAVEALRRSGFDDVHVVEQQFAPDGEFPTVTFPNPEEPGASDLLLALAESVDADLAVALDPDADRCALGARFPDGWRMLTGDESGSLLGAHLLDEPIAGPSSTAAPSDPLVATTIVSSELLGAIAEARGARYARTLTGFKNLVRAGDGLVFAYEEALGLCVDPSTVRDKDGISAAVVAAGYAAALKAQGRGLPDALDELYRRHGVYLTSQYALRVDDVARISAIMTALRTSPPDEVANTAVGCEDLLTARPATDALVFRGDGVRVTVRPSGTEPKAKFYLEVIEPVTAESDTSSAQARGRQRLAAVTDTVRGWAALG</sequence>
<dbReference type="Pfam" id="PF02879">
    <property type="entry name" value="PGM_PMM_II"/>
    <property type="match status" value="1"/>
</dbReference>
<dbReference type="GO" id="GO:0000287">
    <property type="term" value="F:magnesium ion binding"/>
    <property type="evidence" value="ECO:0007669"/>
    <property type="project" value="InterPro"/>
</dbReference>
<dbReference type="Gene3D" id="3.40.120.10">
    <property type="entry name" value="Alpha-D-Glucose-1,6-Bisphosphate, subunit A, domain 3"/>
    <property type="match status" value="3"/>
</dbReference>
<dbReference type="PANTHER" id="PTHR45745:SF1">
    <property type="entry name" value="PHOSPHOGLUCOMUTASE 2B-RELATED"/>
    <property type="match status" value="1"/>
</dbReference>
<evidence type="ECO:0000259" key="10">
    <source>
        <dbReference type="Pfam" id="PF02879"/>
    </source>
</evidence>